<name>A0A1G2A753_9BACT</name>
<comment type="caution">
    <text evidence="1">The sequence shown here is derived from an EMBL/GenBank/DDBJ whole genome shotgun (WGS) entry which is preliminary data.</text>
</comment>
<proteinExistence type="predicted"/>
<accession>A0A1G2A753</accession>
<dbReference type="AlphaFoldDB" id="A0A1G2A753"/>
<protein>
    <submittedName>
        <fullName evidence="1">Uncharacterized protein</fullName>
    </submittedName>
</protein>
<gene>
    <name evidence="1" type="ORF">A3H61_01630</name>
</gene>
<reference evidence="1 2" key="1">
    <citation type="journal article" date="2016" name="Nat. Commun.">
        <title>Thousands of microbial genomes shed light on interconnected biogeochemical processes in an aquifer system.</title>
        <authorList>
            <person name="Anantharaman K."/>
            <person name="Brown C.T."/>
            <person name="Hug L.A."/>
            <person name="Sharon I."/>
            <person name="Castelle C.J."/>
            <person name="Probst A.J."/>
            <person name="Thomas B.C."/>
            <person name="Singh A."/>
            <person name="Wilkins M.J."/>
            <person name="Karaoz U."/>
            <person name="Brodie E.L."/>
            <person name="Williams K.H."/>
            <person name="Hubbard S.S."/>
            <person name="Banfield J.F."/>
        </authorList>
    </citation>
    <scope>NUCLEOTIDE SEQUENCE [LARGE SCALE GENOMIC DNA]</scope>
</reference>
<evidence type="ECO:0000313" key="2">
    <source>
        <dbReference type="Proteomes" id="UP000178315"/>
    </source>
</evidence>
<dbReference type="EMBL" id="MHJU01000026">
    <property type="protein sequence ID" value="OGY72674.1"/>
    <property type="molecule type" value="Genomic_DNA"/>
</dbReference>
<evidence type="ECO:0000313" key="1">
    <source>
        <dbReference type="EMBL" id="OGY72674.1"/>
    </source>
</evidence>
<dbReference type="Proteomes" id="UP000178315">
    <property type="component" value="Unassembled WGS sequence"/>
</dbReference>
<organism evidence="1 2">
    <name type="scientific">Candidatus Jacksonbacteria bacterium RIFCSPLOWO2_02_FULL_44_20</name>
    <dbReference type="NCBI Taxonomy" id="1798460"/>
    <lineage>
        <taxon>Bacteria</taxon>
        <taxon>Candidatus Jacksoniibacteriota</taxon>
    </lineage>
</organism>
<sequence>MPATLKNKVTMPLAIPGLYKNGVFQSRFIIPKISQPRKVVLVFLEEIKDADIDELQPASPPIKNARNVIAAFRKTGKYTERFLKSFEKGLKRSTYFQ</sequence>